<evidence type="ECO:0000256" key="6">
    <source>
        <dbReference type="SAM" id="Phobius"/>
    </source>
</evidence>
<feature type="transmembrane region" description="Helical" evidence="6">
    <location>
        <begin position="296"/>
        <end position="317"/>
    </location>
</feature>
<evidence type="ECO:0000256" key="3">
    <source>
        <dbReference type="ARBA" id="ARBA00022729"/>
    </source>
</evidence>
<reference evidence="9 10" key="1">
    <citation type="journal article" date="2015" name="Fungal Genet. Biol.">
        <title>Evolution of novel wood decay mechanisms in Agaricales revealed by the genome sequences of Fistulina hepatica and Cylindrobasidium torrendii.</title>
        <authorList>
            <person name="Floudas D."/>
            <person name="Held B.W."/>
            <person name="Riley R."/>
            <person name="Nagy L.G."/>
            <person name="Koehler G."/>
            <person name="Ransdell A.S."/>
            <person name="Younus H."/>
            <person name="Chow J."/>
            <person name="Chiniquy J."/>
            <person name="Lipzen A."/>
            <person name="Tritt A."/>
            <person name="Sun H."/>
            <person name="Haridas S."/>
            <person name="LaButti K."/>
            <person name="Ohm R.A."/>
            <person name="Kues U."/>
            <person name="Blanchette R.A."/>
            <person name="Grigoriev I.V."/>
            <person name="Minto R.E."/>
            <person name="Hibbett D.S."/>
        </authorList>
    </citation>
    <scope>NUCLEOTIDE SEQUENCE [LARGE SCALE GENOMIC DNA]</scope>
    <source>
        <strain evidence="9 10">ATCC 64428</strain>
    </source>
</reference>
<dbReference type="GO" id="GO:0006888">
    <property type="term" value="P:endoplasmic reticulum to Golgi vesicle-mediated transport"/>
    <property type="evidence" value="ECO:0007669"/>
    <property type="project" value="TreeGrafter"/>
</dbReference>
<evidence type="ECO:0000256" key="5">
    <source>
        <dbReference type="ARBA" id="ARBA00023136"/>
    </source>
</evidence>
<name>A0A0D7A5S9_9AGAR</name>
<dbReference type="GO" id="GO:0000139">
    <property type="term" value="C:Golgi membrane"/>
    <property type="evidence" value="ECO:0007669"/>
    <property type="project" value="TreeGrafter"/>
</dbReference>
<dbReference type="PANTHER" id="PTHR12223:SF45">
    <property type="entry name" value="RE50040P"/>
    <property type="match status" value="1"/>
</dbReference>
<keyword evidence="4 6" id="KW-1133">Transmembrane helix</keyword>
<accession>A0A0D7A5S9</accession>
<sequence length="377" mass="41410">MLSCHRIFGFCLLLRTLVAGAGSSESSEGIRIGDTTIERTVQLRTHSLYAPYIDQDLQNRWWDFGADAYVNTNKHVRLTRDTPSQMGWLWSRMALAANSFVIEFEFKIKGTGKHLYGDGMALWITKDRAVEGPLWGSKDYFEGVGIFIDTYANSRHGYTFPRVSATLGDGKTSYDFANDGEGQQLGACTANFRRSKVATKLKVTYVKGKLLDVKAQYKGWDQWTDCFTVQNITLPASPYVGFTAMTGDVYDNHDIISVTTSAAVLSSPDNQRGRMPAHKKFRGRITAGGMLSSSSWFGMFTKLFLLAGLCVGGFYGWKEYQRRKIYSGGTSFGGVKTPFSAGGGKFGGMGSAGLVSGLGSGVLSSAGYNNSYDHKRF</sequence>
<evidence type="ECO:0000256" key="4">
    <source>
        <dbReference type="ARBA" id="ARBA00022989"/>
    </source>
</evidence>
<keyword evidence="9" id="KW-0430">Lectin</keyword>
<dbReference type="GO" id="GO:0030134">
    <property type="term" value="C:COPII-coated ER to Golgi transport vesicle"/>
    <property type="evidence" value="ECO:0007669"/>
    <property type="project" value="TreeGrafter"/>
</dbReference>
<dbReference type="Proteomes" id="UP000054144">
    <property type="component" value="Unassembled WGS sequence"/>
</dbReference>
<dbReference type="GO" id="GO:0005537">
    <property type="term" value="F:D-mannose binding"/>
    <property type="evidence" value="ECO:0007669"/>
    <property type="project" value="TreeGrafter"/>
</dbReference>
<evidence type="ECO:0000256" key="1">
    <source>
        <dbReference type="ARBA" id="ARBA00004479"/>
    </source>
</evidence>
<feature type="domain" description="L-type lectin-like" evidence="8">
    <location>
        <begin position="40"/>
        <end position="263"/>
    </location>
</feature>
<evidence type="ECO:0000256" key="7">
    <source>
        <dbReference type="SAM" id="SignalP"/>
    </source>
</evidence>
<gene>
    <name evidence="9" type="ORF">FISHEDRAFT_47956</name>
</gene>
<evidence type="ECO:0000256" key="2">
    <source>
        <dbReference type="ARBA" id="ARBA00022692"/>
    </source>
</evidence>
<dbReference type="EMBL" id="KN882043">
    <property type="protein sequence ID" value="KIY46080.1"/>
    <property type="molecule type" value="Genomic_DNA"/>
</dbReference>
<dbReference type="PANTHER" id="PTHR12223">
    <property type="entry name" value="VESICULAR MANNOSE-BINDING LECTIN"/>
    <property type="match status" value="1"/>
</dbReference>
<dbReference type="Gene3D" id="2.60.120.200">
    <property type="match status" value="1"/>
</dbReference>
<dbReference type="AlphaFoldDB" id="A0A0D7A5S9"/>
<dbReference type="PROSITE" id="PS51328">
    <property type="entry name" value="L_LECTIN_LIKE"/>
    <property type="match status" value="1"/>
</dbReference>
<dbReference type="Pfam" id="PF03388">
    <property type="entry name" value="Lectin_leg-like"/>
    <property type="match status" value="1"/>
</dbReference>
<proteinExistence type="predicted"/>
<evidence type="ECO:0000259" key="8">
    <source>
        <dbReference type="PROSITE" id="PS51328"/>
    </source>
</evidence>
<comment type="subcellular location">
    <subcellularLocation>
        <location evidence="1">Membrane</location>
        <topology evidence="1">Single-pass type I membrane protein</topology>
    </subcellularLocation>
</comment>
<feature type="signal peptide" evidence="7">
    <location>
        <begin position="1"/>
        <end position="23"/>
    </location>
</feature>
<keyword evidence="10" id="KW-1185">Reference proteome</keyword>
<dbReference type="SUPFAM" id="SSF49899">
    <property type="entry name" value="Concanavalin A-like lectins/glucanases"/>
    <property type="match status" value="1"/>
</dbReference>
<evidence type="ECO:0000313" key="10">
    <source>
        <dbReference type="Proteomes" id="UP000054144"/>
    </source>
</evidence>
<dbReference type="InterPro" id="IPR051136">
    <property type="entry name" value="Intracellular_Lectin-GPT"/>
</dbReference>
<keyword evidence="2 6" id="KW-0812">Transmembrane</keyword>
<dbReference type="GO" id="GO:0005793">
    <property type="term" value="C:endoplasmic reticulum-Golgi intermediate compartment"/>
    <property type="evidence" value="ECO:0007669"/>
    <property type="project" value="TreeGrafter"/>
</dbReference>
<protein>
    <submittedName>
        <fullName evidence="9">ERGIC53, mannose lectin, ER-golgi intermediate compartment</fullName>
    </submittedName>
</protein>
<keyword evidence="5 6" id="KW-0472">Membrane</keyword>
<dbReference type="InterPro" id="IPR013320">
    <property type="entry name" value="ConA-like_dom_sf"/>
</dbReference>
<dbReference type="OrthoDB" id="270293at2759"/>
<feature type="chain" id="PRO_5002316091" evidence="7">
    <location>
        <begin position="24"/>
        <end position="377"/>
    </location>
</feature>
<dbReference type="GO" id="GO:0005789">
    <property type="term" value="C:endoplasmic reticulum membrane"/>
    <property type="evidence" value="ECO:0007669"/>
    <property type="project" value="TreeGrafter"/>
</dbReference>
<dbReference type="InterPro" id="IPR005052">
    <property type="entry name" value="Lectin_leg"/>
</dbReference>
<keyword evidence="3 7" id="KW-0732">Signal</keyword>
<dbReference type="CDD" id="cd07308">
    <property type="entry name" value="lectin_leg-like"/>
    <property type="match status" value="1"/>
</dbReference>
<organism evidence="9 10">
    <name type="scientific">Fistulina hepatica ATCC 64428</name>
    <dbReference type="NCBI Taxonomy" id="1128425"/>
    <lineage>
        <taxon>Eukaryota</taxon>
        <taxon>Fungi</taxon>
        <taxon>Dikarya</taxon>
        <taxon>Basidiomycota</taxon>
        <taxon>Agaricomycotina</taxon>
        <taxon>Agaricomycetes</taxon>
        <taxon>Agaricomycetidae</taxon>
        <taxon>Agaricales</taxon>
        <taxon>Fistulinaceae</taxon>
        <taxon>Fistulina</taxon>
    </lineage>
</organism>
<evidence type="ECO:0000313" key="9">
    <source>
        <dbReference type="EMBL" id="KIY46080.1"/>
    </source>
</evidence>